<dbReference type="Gene3D" id="3.30.2310.20">
    <property type="entry name" value="RelE-like"/>
    <property type="match status" value="1"/>
</dbReference>
<dbReference type="InterPro" id="IPR051803">
    <property type="entry name" value="TA_system_RelE-like_toxin"/>
</dbReference>
<dbReference type="InterPro" id="IPR007712">
    <property type="entry name" value="RelE/ParE_toxin"/>
</dbReference>
<dbReference type="AlphaFoldDB" id="A0A2W4QIF7"/>
<proteinExistence type="inferred from homology"/>
<dbReference type="InterPro" id="IPR035093">
    <property type="entry name" value="RelE/ParE_toxin_dom_sf"/>
</dbReference>
<dbReference type="Pfam" id="PF05016">
    <property type="entry name" value="ParE_toxin"/>
    <property type="match status" value="1"/>
</dbReference>
<comment type="caution">
    <text evidence="3">The sequence shown here is derived from an EMBL/GenBank/DDBJ whole genome shotgun (WGS) entry which is preliminary data.</text>
</comment>
<organism evidence="3 4">
    <name type="scientific">Candidatus Methylumidiphilus alinenensis</name>
    <dbReference type="NCBI Taxonomy" id="2202197"/>
    <lineage>
        <taxon>Bacteria</taxon>
        <taxon>Pseudomonadati</taxon>
        <taxon>Pseudomonadota</taxon>
        <taxon>Gammaproteobacteria</taxon>
        <taxon>Methylococcales</taxon>
        <taxon>Candidatus Methylumidiphilus</taxon>
    </lineage>
</organism>
<sequence>MILQWTTSANRDLVRLYDFLYPVNPRAAAKVVRQLVAAAEQLLTYPQLGECLTEFIPRDVRRLIVGDYELRYELTDTTISLLRLWHCREDR</sequence>
<accession>A0A2W4QIF7</accession>
<reference evidence="3 4" key="1">
    <citation type="journal article" date="2018" name="Aquat. Microb. Ecol.">
        <title>Gammaproteobacterial methanotrophs dominate.</title>
        <authorList>
            <person name="Rissanen A.J."/>
            <person name="Saarenheimo J."/>
            <person name="Tiirola M."/>
            <person name="Peura S."/>
            <person name="Aalto S.L."/>
            <person name="Karvinen A."/>
            <person name="Nykanen H."/>
        </authorList>
    </citation>
    <scope>NUCLEOTIDE SEQUENCE [LARGE SCALE GENOMIC DNA]</scope>
    <source>
        <strain evidence="3">AMbin10</strain>
    </source>
</reference>
<gene>
    <name evidence="3" type="ORF">DM484_25255</name>
</gene>
<evidence type="ECO:0000313" key="4">
    <source>
        <dbReference type="Proteomes" id="UP000249396"/>
    </source>
</evidence>
<name>A0A2W4QIF7_9GAMM</name>
<evidence type="ECO:0000313" key="3">
    <source>
        <dbReference type="EMBL" id="PZN71951.1"/>
    </source>
</evidence>
<dbReference type="PANTHER" id="PTHR33755:SF7">
    <property type="entry name" value="TOXIN MODULE OF TOXIN-ANTITOXIN SYSTEM RELE_STBE FAMILY"/>
    <property type="match status" value="1"/>
</dbReference>
<keyword evidence="2" id="KW-1277">Toxin-antitoxin system</keyword>
<comment type="similarity">
    <text evidence="1">Belongs to the RelE toxin family.</text>
</comment>
<protein>
    <submittedName>
        <fullName evidence="3">Plasmid stabilization protein</fullName>
    </submittedName>
</protein>
<dbReference type="PANTHER" id="PTHR33755">
    <property type="entry name" value="TOXIN PARE1-RELATED"/>
    <property type="match status" value="1"/>
</dbReference>
<dbReference type="Proteomes" id="UP000249396">
    <property type="component" value="Unassembled WGS sequence"/>
</dbReference>
<evidence type="ECO:0000256" key="1">
    <source>
        <dbReference type="ARBA" id="ARBA00006226"/>
    </source>
</evidence>
<evidence type="ECO:0000256" key="2">
    <source>
        <dbReference type="ARBA" id="ARBA00022649"/>
    </source>
</evidence>
<dbReference type="EMBL" id="QJPH01000504">
    <property type="protein sequence ID" value="PZN71951.1"/>
    <property type="molecule type" value="Genomic_DNA"/>
</dbReference>